<dbReference type="AlphaFoldDB" id="A0A1Y6C215"/>
<sequence length="212" mass="23913">MSKTHIYSGTSIQIASSSDDIVVHPPIARGCLRESRFKCNDRILIIDGFFHQKEAVDLTEIRRLIGIGVSIAGASSMGALRAVEAQSLGMKGFGHIYRWIRRQIIVDDEIVAQLVDPRNFQPITFALVDVIYALRTLKYRKLIDFRQYSELVSVVSERHYTERDLDMLRTAMRKVGADQEMLGDNLKAGTRKKSDAMIAIKKLGIDSMVEVL</sequence>
<dbReference type="OrthoDB" id="118811at2"/>
<evidence type="ECO:0000259" key="1">
    <source>
        <dbReference type="Pfam" id="PF07812"/>
    </source>
</evidence>
<dbReference type="Proteomes" id="UP000192907">
    <property type="component" value="Unassembled WGS sequence"/>
</dbReference>
<organism evidence="2 3">
    <name type="scientific">Pseudobacteriovorax antillogorgiicola</name>
    <dbReference type="NCBI Taxonomy" id="1513793"/>
    <lineage>
        <taxon>Bacteria</taxon>
        <taxon>Pseudomonadati</taxon>
        <taxon>Bdellovibrionota</taxon>
        <taxon>Oligoflexia</taxon>
        <taxon>Oligoflexales</taxon>
        <taxon>Pseudobacteriovoracaceae</taxon>
        <taxon>Pseudobacteriovorax</taxon>
    </lineage>
</organism>
<dbReference type="RefSeq" id="WP_132320071.1">
    <property type="nucleotide sequence ID" value="NZ_FWZT01000011.1"/>
</dbReference>
<protein>
    <recommendedName>
        <fullName evidence="1">TfuA-like core domain-containing protein</fullName>
    </recommendedName>
</protein>
<gene>
    <name evidence="2" type="ORF">SAMN06296036_111112</name>
</gene>
<dbReference type="Pfam" id="PF07812">
    <property type="entry name" value="TfuA"/>
    <property type="match status" value="1"/>
</dbReference>
<accession>A0A1Y6C215</accession>
<evidence type="ECO:0000313" key="3">
    <source>
        <dbReference type="Proteomes" id="UP000192907"/>
    </source>
</evidence>
<keyword evidence="3" id="KW-1185">Reference proteome</keyword>
<reference evidence="3" key="1">
    <citation type="submission" date="2017-04" db="EMBL/GenBank/DDBJ databases">
        <authorList>
            <person name="Varghese N."/>
            <person name="Submissions S."/>
        </authorList>
    </citation>
    <scope>NUCLEOTIDE SEQUENCE [LARGE SCALE GENOMIC DNA]</scope>
    <source>
        <strain evidence="3">RKEM611</strain>
    </source>
</reference>
<evidence type="ECO:0000313" key="2">
    <source>
        <dbReference type="EMBL" id="SMF37858.1"/>
    </source>
</evidence>
<dbReference type="STRING" id="1513793.SAMN06296036_111112"/>
<dbReference type="EMBL" id="FWZT01000011">
    <property type="protein sequence ID" value="SMF37858.1"/>
    <property type="molecule type" value="Genomic_DNA"/>
</dbReference>
<name>A0A1Y6C215_9BACT</name>
<dbReference type="InterPro" id="IPR012924">
    <property type="entry name" value="TfuA_core"/>
</dbReference>
<proteinExistence type="predicted"/>
<feature type="domain" description="TfuA-like core" evidence="1">
    <location>
        <begin position="47"/>
        <end position="163"/>
    </location>
</feature>